<feature type="region of interest" description="Disordered" evidence="1">
    <location>
        <begin position="163"/>
        <end position="194"/>
    </location>
</feature>
<dbReference type="InParanoid" id="A0A1E1LKV9"/>
<organism evidence="3 4">
    <name type="scientific">Rhynchosporium graminicola</name>
    <dbReference type="NCBI Taxonomy" id="2792576"/>
    <lineage>
        <taxon>Eukaryota</taxon>
        <taxon>Fungi</taxon>
        <taxon>Dikarya</taxon>
        <taxon>Ascomycota</taxon>
        <taxon>Pezizomycotina</taxon>
        <taxon>Leotiomycetes</taxon>
        <taxon>Helotiales</taxon>
        <taxon>Ploettnerulaceae</taxon>
        <taxon>Rhynchosporium</taxon>
    </lineage>
</organism>
<feature type="transmembrane region" description="Helical" evidence="2">
    <location>
        <begin position="631"/>
        <end position="651"/>
    </location>
</feature>
<evidence type="ECO:0000313" key="4">
    <source>
        <dbReference type="Proteomes" id="UP000178129"/>
    </source>
</evidence>
<keyword evidence="2" id="KW-0472">Membrane</keyword>
<evidence type="ECO:0000256" key="2">
    <source>
        <dbReference type="SAM" id="Phobius"/>
    </source>
</evidence>
<accession>A0A1E1LKV9</accession>
<keyword evidence="2" id="KW-1133">Transmembrane helix</keyword>
<dbReference type="Proteomes" id="UP000178129">
    <property type="component" value="Unassembled WGS sequence"/>
</dbReference>
<evidence type="ECO:0000256" key="1">
    <source>
        <dbReference type="SAM" id="MobiDB-lite"/>
    </source>
</evidence>
<proteinExistence type="predicted"/>
<gene>
    <name evidence="3" type="ORF">RCO7_05571</name>
</gene>
<dbReference type="AlphaFoldDB" id="A0A1E1LKV9"/>
<protein>
    <submittedName>
        <fullName evidence="3">Uncharacterized protein</fullName>
    </submittedName>
</protein>
<feature type="compositionally biased region" description="Low complexity" evidence="1">
    <location>
        <begin position="166"/>
        <end position="179"/>
    </location>
</feature>
<keyword evidence="2" id="KW-0812">Transmembrane</keyword>
<evidence type="ECO:0000313" key="3">
    <source>
        <dbReference type="EMBL" id="CZT11135.1"/>
    </source>
</evidence>
<reference evidence="4" key="1">
    <citation type="submission" date="2016-03" db="EMBL/GenBank/DDBJ databases">
        <authorList>
            <person name="Ploux O."/>
        </authorList>
    </citation>
    <scope>NUCLEOTIDE SEQUENCE [LARGE SCALE GENOMIC DNA]</scope>
    <source>
        <strain evidence="4">UK7</strain>
    </source>
</reference>
<keyword evidence="4" id="KW-1185">Reference proteome</keyword>
<dbReference type="STRING" id="914237.A0A1E1LKV9"/>
<sequence>MALYDTSLDSNGSPVMYTTWYSLPSDSSTSVEATTTTLATITTSEPIADSISSATKGTNASSTSYITGITTPPADISPSSVELPVRPKTVDIYTLPPTTSNCSSLTPGETLTIWSIVPNTTVVTVTVTDSYSTTLLPTPEFTPPTYCPELPPLGAMPFIGTSNPNDATDSAVASSSTDTLKPLAPMPAPTSTRPTITVITTSKNAVTITTKATLPTFPGRDPPEKQTVDPGMYTDSPQLDPLQPPPLTQNPPGDVTTIVNAGRDAKTRVTFVRDSMTLVVSPNQAVVGGQVVDIGLPPKTITEGGDVFTIGPNMVEGPMLQILVPTYTGNGGVVEEPPKTTTVQGVPIQLKPSEVVIGGDGGGTTTIPLMPGARPTTLVVKEQTISIGSGGIGFSGTTITPPPSMPTNVVVVGGQGFSAIGSSVAVIGGTTFVYGPGIEPKTVALKGEAITVGPQGVVFDGTTIGGPLHATGTQYAVAGGLTISEIGSTLAVVNGMTLRLGPGATPMTQVIGGQTITAGPNGVVIDGATLTIPFNTATQAVTAGGITFTQVGGSLAVIGGKTYTFGPGAQQTSTVIDGQTISIGPGGVGFQTTTFTGTTATSTSTTSATETSAAKSTSKKKSGAERLDNGFGLWGIWTGICTSVVLSRFFWLG</sequence>
<dbReference type="EMBL" id="FJUW01000061">
    <property type="protein sequence ID" value="CZT11135.1"/>
    <property type="molecule type" value="Genomic_DNA"/>
</dbReference>
<name>A0A1E1LKV9_9HELO</name>
<comment type="caution">
    <text evidence="3">The sequence shown here is derived from an EMBL/GenBank/DDBJ whole genome shotgun (WGS) entry which is preliminary data.</text>
</comment>
<feature type="region of interest" description="Disordered" evidence="1">
    <location>
        <begin position="213"/>
        <end position="238"/>
    </location>
</feature>